<dbReference type="InterPro" id="IPR011008">
    <property type="entry name" value="Dimeric_a/b-barrel"/>
</dbReference>
<name>A0A7X1NSA6_9MICC</name>
<dbReference type="Proteomes" id="UP000326464">
    <property type="component" value="Unassembled WGS sequence"/>
</dbReference>
<accession>A0A7X1NSA6</accession>
<dbReference type="OrthoDB" id="9809695at2"/>
<dbReference type="RefSeq" id="WP_152816928.1">
    <property type="nucleotide sequence ID" value="NZ_VJXX01000006.1"/>
</dbReference>
<dbReference type="Gene3D" id="3.30.70.100">
    <property type="match status" value="1"/>
</dbReference>
<proteinExistence type="predicted"/>
<evidence type="ECO:0000313" key="2">
    <source>
        <dbReference type="EMBL" id="MPY12075.1"/>
    </source>
</evidence>
<reference evidence="3" key="1">
    <citation type="submission" date="2019-07" db="EMBL/GenBank/DDBJ databases">
        <title>Arthrobacter KR32 sp. nov., isolated from mountain cheese made of cows milk.</title>
        <authorList>
            <person name="Flegler A."/>
        </authorList>
    </citation>
    <scope>NUCLEOTIDE SEQUENCE [LARGE SCALE GENOMIC DNA]</scope>
    <source>
        <strain evidence="3">KR32</strain>
    </source>
</reference>
<dbReference type="SUPFAM" id="SSF54909">
    <property type="entry name" value="Dimeric alpha+beta barrel"/>
    <property type="match status" value="1"/>
</dbReference>
<dbReference type="AlphaFoldDB" id="A0A7X1NSA6"/>
<evidence type="ECO:0000313" key="3">
    <source>
        <dbReference type="Proteomes" id="UP000326464"/>
    </source>
</evidence>
<keyword evidence="3" id="KW-1185">Reference proteome</keyword>
<gene>
    <name evidence="2" type="ORF">FNH21_15365</name>
</gene>
<dbReference type="InterPro" id="IPR012577">
    <property type="entry name" value="NIPSNAP"/>
</dbReference>
<evidence type="ECO:0000259" key="1">
    <source>
        <dbReference type="Pfam" id="PF07978"/>
    </source>
</evidence>
<dbReference type="Pfam" id="PF07978">
    <property type="entry name" value="NIPSNAP"/>
    <property type="match status" value="1"/>
</dbReference>
<organism evidence="2 3">
    <name type="scientific">Arthrobacter bussei</name>
    <dbReference type="NCBI Taxonomy" id="2594179"/>
    <lineage>
        <taxon>Bacteria</taxon>
        <taxon>Bacillati</taxon>
        <taxon>Actinomycetota</taxon>
        <taxon>Actinomycetes</taxon>
        <taxon>Micrococcales</taxon>
        <taxon>Micrococcaceae</taxon>
        <taxon>Arthrobacter</taxon>
    </lineage>
</organism>
<dbReference type="EMBL" id="VJXX01000006">
    <property type="protein sequence ID" value="MPY12075.1"/>
    <property type="molecule type" value="Genomic_DNA"/>
</dbReference>
<sequence length="107" mass="12184">MTYELRTYTATPGKMDALMERFRSVTIDLFTEHDMTSLGYWTPVDNPEVLVYLLQHDGDPKANWTAFGTDQRWIDAKAASEIDGSLTEKIETVMLDATDLVPVLLKR</sequence>
<feature type="domain" description="NIPSNAP" evidence="1">
    <location>
        <begin position="3"/>
        <end position="98"/>
    </location>
</feature>
<comment type="caution">
    <text evidence="2">The sequence shown here is derived from an EMBL/GenBank/DDBJ whole genome shotgun (WGS) entry which is preliminary data.</text>
</comment>
<protein>
    <recommendedName>
        <fullName evidence="1">NIPSNAP domain-containing protein</fullName>
    </recommendedName>
</protein>